<accession>A0A3B3DMN7</accession>
<comment type="catalytic activity">
    <reaction evidence="17">
        <text>a 1-O-alkyl-2-acetyl-sn-glycero-3-phosphocholine + H2O = a 1-O-alkyl-sn-glycero-3-phosphocholine + acetate + H(+)</text>
        <dbReference type="Rhea" id="RHEA:17777"/>
        <dbReference type="ChEBI" id="CHEBI:15377"/>
        <dbReference type="ChEBI" id="CHEBI:15378"/>
        <dbReference type="ChEBI" id="CHEBI:30089"/>
        <dbReference type="ChEBI" id="CHEBI:30909"/>
        <dbReference type="ChEBI" id="CHEBI:36707"/>
        <dbReference type="EC" id="3.1.1.47"/>
    </reaction>
    <physiologicalReaction direction="left-to-right" evidence="17">
        <dbReference type="Rhea" id="RHEA:17778"/>
    </physiologicalReaction>
</comment>
<keyword evidence="7" id="KW-0007">Acetylation</keyword>
<evidence type="ECO:0000256" key="7">
    <source>
        <dbReference type="ARBA" id="ARBA00022990"/>
    </source>
</evidence>
<evidence type="ECO:0000256" key="10">
    <source>
        <dbReference type="ARBA" id="ARBA00035804"/>
    </source>
</evidence>
<evidence type="ECO:0000256" key="6">
    <source>
        <dbReference type="ARBA" id="ARBA00022963"/>
    </source>
</evidence>
<reference evidence="20" key="1">
    <citation type="submission" date="2025-05" db="UniProtKB">
        <authorList>
            <consortium name="Ensembl"/>
        </authorList>
    </citation>
    <scope>IDENTIFICATION</scope>
</reference>
<reference evidence="19" key="2">
    <citation type="journal article" name="BMC Genomics">
        <title>Long-read sequencing and de novo genome assembly of marine medaka (Oryzias melastigma).</title>
        <authorList>
            <person name="Liang P."/>
            <person name="Saqib H.S.A."/>
            <person name="Ni X."/>
            <person name="Shen Y."/>
        </authorList>
    </citation>
    <scope>NUCLEOTIDE SEQUENCE</scope>
    <source>
        <strain evidence="19">Bigg-433</strain>
    </source>
</reference>
<organism evidence="20 21">
    <name type="scientific">Oryzias melastigma</name>
    <name type="common">Marine medaka</name>
    <dbReference type="NCBI Taxonomy" id="30732"/>
    <lineage>
        <taxon>Eukaryota</taxon>
        <taxon>Metazoa</taxon>
        <taxon>Chordata</taxon>
        <taxon>Craniata</taxon>
        <taxon>Vertebrata</taxon>
        <taxon>Euteleostomi</taxon>
        <taxon>Actinopterygii</taxon>
        <taxon>Neopterygii</taxon>
        <taxon>Teleostei</taxon>
        <taxon>Neoteleostei</taxon>
        <taxon>Acanthomorphata</taxon>
        <taxon>Ovalentaria</taxon>
        <taxon>Atherinomorphae</taxon>
        <taxon>Beloniformes</taxon>
        <taxon>Adrianichthyidae</taxon>
        <taxon>Oryziinae</taxon>
        <taxon>Oryzias</taxon>
    </lineage>
</organism>
<name>A0A3B3DMN7_ORYME</name>
<evidence type="ECO:0000313" key="21">
    <source>
        <dbReference type="Proteomes" id="UP000261560"/>
    </source>
</evidence>
<dbReference type="Ensembl" id="ENSOMET00000022619.1">
    <property type="protein sequence ID" value="ENSOMEP00000031383.1"/>
    <property type="gene ID" value="ENSOMEG00000016190.1"/>
</dbReference>
<keyword evidence="8" id="KW-0443">Lipid metabolism</keyword>
<evidence type="ECO:0000256" key="13">
    <source>
        <dbReference type="ARBA" id="ARBA00044294"/>
    </source>
</evidence>
<dbReference type="EC" id="3.1.1.47" evidence="2"/>
<evidence type="ECO:0000313" key="20">
    <source>
        <dbReference type="Ensembl" id="ENSOMEP00000031383.1"/>
    </source>
</evidence>
<keyword evidence="6" id="KW-0442">Lipid degradation</keyword>
<keyword evidence="5 19" id="KW-0378">Hydrolase</keyword>
<dbReference type="Proteomes" id="UP000646548">
    <property type="component" value="Unassembled WGS sequence"/>
</dbReference>
<dbReference type="EMBL" id="WKFB01000950">
    <property type="protein sequence ID" value="KAF6716592.1"/>
    <property type="molecule type" value="Genomic_DNA"/>
</dbReference>
<dbReference type="OrthoDB" id="505607at2759"/>
<dbReference type="PANTHER" id="PTHR11852">
    <property type="entry name" value="PLATELET-ACTIVATING FACTOR ACETYLHYDROLASE"/>
    <property type="match status" value="1"/>
</dbReference>
<evidence type="ECO:0000256" key="14">
    <source>
        <dbReference type="ARBA" id="ARBA00044307"/>
    </source>
</evidence>
<comment type="function">
    <text evidence="15">Alpha1 catalytic subunit of the cytosolic type I platelet-activating factor (PAF) acetylhydrolase (PAF-AH (I)) heterotetrameric enzyme that catalyzes the hydrolyze of the acetyl group at the sn-2 position of PAF and its analogs and modulates the action of PAF. The activity and substrate specificity of PAF-AH (I) are affected by its subunit composition. Both alpha1/alpha1 homodimer (PAFAH1B3/PAFAH1B3 homodimer) and alpha1/alpha2 heterodimer(PAFAH1B3/PAFAH1B2 heterodimer) hydrolyze 1-O-alkyl-2-acetyl-sn-glycero-3-phosphoric acid (AAGPA) more efficiently than PAF, but they have little hydrolytic activity towards 1-O-alkyl-2-acetyl-sn-glycero-3-phosphorylethanolamine (AAGPE). Plays an important role during the development of brain.</text>
</comment>
<evidence type="ECO:0000256" key="5">
    <source>
        <dbReference type="ARBA" id="ARBA00022801"/>
    </source>
</evidence>
<evidence type="ECO:0000256" key="15">
    <source>
        <dbReference type="ARBA" id="ARBA00046067"/>
    </source>
</evidence>
<keyword evidence="4" id="KW-0597">Phosphoprotein</keyword>
<dbReference type="SUPFAM" id="SSF52266">
    <property type="entry name" value="SGNH hydrolase"/>
    <property type="match status" value="1"/>
</dbReference>
<dbReference type="InterPro" id="IPR013830">
    <property type="entry name" value="SGNH_hydro"/>
</dbReference>
<keyword evidence="21" id="KW-1185">Reference proteome</keyword>
<evidence type="ECO:0000313" key="19">
    <source>
        <dbReference type="EMBL" id="KAF6716592.1"/>
    </source>
</evidence>
<dbReference type="GO" id="GO:0047179">
    <property type="term" value="F:platelet-activating factor acetyltransferase activity"/>
    <property type="evidence" value="ECO:0007669"/>
    <property type="project" value="TreeGrafter"/>
</dbReference>
<dbReference type="GO" id="GO:0003847">
    <property type="term" value="F:1-alkyl-2-acetylglycerophosphocholine esterase activity"/>
    <property type="evidence" value="ECO:0007669"/>
    <property type="project" value="UniProtKB-EC"/>
</dbReference>
<dbReference type="PANTHER" id="PTHR11852:SF2">
    <property type="entry name" value="PLATELET-ACTIVATING FACTOR ACETYLHYDROLASE IB SUBUNIT ALPHA1"/>
    <property type="match status" value="1"/>
</dbReference>
<comment type="subcellular location">
    <subcellularLocation>
        <location evidence="1">Cytoplasm</location>
    </subcellularLocation>
</comment>
<dbReference type="GO" id="GO:0005737">
    <property type="term" value="C:cytoplasm"/>
    <property type="evidence" value="ECO:0007669"/>
    <property type="project" value="UniProtKB-SubCell"/>
</dbReference>
<dbReference type="GO" id="GO:0016042">
    <property type="term" value="P:lipid catabolic process"/>
    <property type="evidence" value="ECO:0007669"/>
    <property type="project" value="UniProtKB-KW"/>
</dbReference>
<sequence length="223" mass="24924">MSGEDLNPAATPTECVDIHGDGRWMSLHNHFVSESKDREPDVLFVGDSLIQLMHQFGIWRQLFSPLHCLNFGIGGDATQHVLWRLSNGELDNISPKVVVLWVGTNNHGHTPEQIYGGIMAIIQVIKNKLPDAHTLVLGLLPRGKSPNPLRERNAQVNKLVKEALSSLPHASFYNVDPGFVLSDGSISHQDMYDYLHLTQKGYQAVCEPLHVRIKEILDKPTEN</sequence>
<dbReference type="GeneTree" id="ENSGT00950000183199"/>
<evidence type="ECO:0000256" key="11">
    <source>
        <dbReference type="ARBA" id="ARBA00038184"/>
    </source>
</evidence>
<protein>
    <recommendedName>
        <fullName evidence="12">Platelet-activating factor acetylhydrolase IB subunit alpha1</fullName>
        <ecNumber evidence="2">3.1.1.47</ecNumber>
    </recommendedName>
    <alternativeName>
        <fullName evidence="14">PAF acetylhydrolase 29 kDa subunit</fullName>
    </alternativeName>
    <alternativeName>
        <fullName evidence="13">PAF-AH subunit gamma</fullName>
    </alternativeName>
</protein>
<comment type="catalytic activity">
    <reaction evidence="10">
        <text>1-O-hexadecyl-2-acetyl-sn-glycero-3-phosphate + H2O = 1-O-hexadecyl-sn-glycero-3-phosphate + acetate + H(+)</text>
        <dbReference type="Rhea" id="RHEA:41704"/>
        <dbReference type="ChEBI" id="CHEBI:15377"/>
        <dbReference type="ChEBI" id="CHEBI:15378"/>
        <dbReference type="ChEBI" id="CHEBI:30089"/>
        <dbReference type="ChEBI" id="CHEBI:77580"/>
        <dbReference type="ChEBI" id="CHEBI:78385"/>
    </reaction>
    <physiologicalReaction direction="left-to-right" evidence="10">
        <dbReference type="Rhea" id="RHEA:41705"/>
    </physiologicalReaction>
</comment>
<dbReference type="FunFam" id="3.40.50.1110:FF:000004">
    <property type="entry name" value="Platelet-activating factor acetylhydrolase IB subunit beta"/>
    <property type="match status" value="1"/>
</dbReference>
<evidence type="ECO:0000256" key="16">
    <source>
        <dbReference type="ARBA" id="ARBA00047139"/>
    </source>
</evidence>
<dbReference type="Pfam" id="PF13472">
    <property type="entry name" value="Lipase_GDSL_2"/>
    <property type="match status" value="1"/>
</dbReference>
<evidence type="ECO:0000256" key="1">
    <source>
        <dbReference type="ARBA" id="ARBA00004496"/>
    </source>
</evidence>
<evidence type="ECO:0000256" key="9">
    <source>
        <dbReference type="ARBA" id="ARBA00023721"/>
    </source>
</evidence>
<evidence type="ECO:0000259" key="18">
    <source>
        <dbReference type="Pfam" id="PF13472"/>
    </source>
</evidence>
<keyword evidence="3" id="KW-0963">Cytoplasm</keyword>
<proteinExistence type="inferred from homology"/>
<evidence type="ECO:0000256" key="4">
    <source>
        <dbReference type="ARBA" id="ARBA00022553"/>
    </source>
</evidence>
<dbReference type="Gene3D" id="3.40.50.1110">
    <property type="entry name" value="SGNH hydrolase"/>
    <property type="match status" value="1"/>
</dbReference>
<dbReference type="CDD" id="cd01820">
    <property type="entry name" value="PAF_acetylesterase_like"/>
    <property type="match status" value="1"/>
</dbReference>
<dbReference type="Proteomes" id="UP000261560">
    <property type="component" value="Unplaced"/>
</dbReference>
<comment type="catalytic activity">
    <reaction evidence="9">
        <text>1-O-hexadecyl-2-acetyl-sn-glycero-3-phosphocholine + H2O = 1-O-hexadecyl-sn-glycero-3-phosphocholine + acetate + H(+)</text>
        <dbReference type="Rhea" id="RHEA:40479"/>
        <dbReference type="ChEBI" id="CHEBI:15377"/>
        <dbReference type="ChEBI" id="CHEBI:15378"/>
        <dbReference type="ChEBI" id="CHEBI:30089"/>
        <dbReference type="ChEBI" id="CHEBI:44811"/>
        <dbReference type="ChEBI" id="CHEBI:64496"/>
    </reaction>
    <physiologicalReaction direction="left-to-right" evidence="9">
        <dbReference type="Rhea" id="RHEA:40480"/>
    </physiologicalReaction>
</comment>
<dbReference type="AlphaFoldDB" id="A0A3B3DMN7"/>
<feature type="domain" description="SGNH hydrolase-type esterase" evidence="18">
    <location>
        <begin position="44"/>
        <end position="204"/>
    </location>
</feature>
<evidence type="ECO:0000256" key="8">
    <source>
        <dbReference type="ARBA" id="ARBA00023098"/>
    </source>
</evidence>
<dbReference type="InterPro" id="IPR036514">
    <property type="entry name" value="SGNH_hydro_sf"/>
</dbReference>
<evidence type="ECO:0000256" key="3">
    <source>
        <dbReference type="ARBA" id="ARBA00022490"/>
    </source>
</evidence>
<comment type="similarity">
    <text evidence="11">Belongs to the 'GDSL' lipolytic enzyme family. Platelet-activating factor acetylhydrolase IB beta/gamma subunits subfamily.</text>
</comment>
<evidence type="ECO:0000256" key="17">
    <source>
        <dbReference type="ARBA" id="ARBA00048078"/>
    </source>
</evidence>
<evidence type="ECO:0000256" key="2">
    <source>
        <dbReference type="ARBA" id="ARBA00013201"/>
    </source>
</evidence>
<comment type="subunit">
    <text evidence="16">Forms a catalytic dimer which is either homodimer (alpha1/alpha1 homodimer) or heterodimer with PAFAH1B2 (alpha1/alpha2 heterodimer). Component of the cytosolic (PAF-AH (I)) heterotetrameric enzyme, which is composed of PAFAH1B1 (beta), PAFAH1B2 (alpha2) and PAFAH1B3 (alpha1) subunits. The catalytic activity of the enzyme resides in the alpha1 (PAFAH1B3) and alpha2 (PAFAH1B2) subunits, whereas the beta subunit (PAFAH1B1) has regulatory activity. Trimer formation is not essential for the catalytic activity. Interacts with VLDLR; this interaction may modulate the Reelin pathway.</text>
</comment>
<evidence type="ECO:0000256" key="12">
    <source>
        <dbReference type="ARBA" id="ARBA00044095"/>
    </source>
</evidence>
<gene>
    <name evidence="19" type="ORF">FQA47_012523</name>
</gene>